<protein>
    <submittedName>
        <fullName evidence="1">Uncharacterized protein</fullName>
    </submittedName>
</protein>
<reference evidence="1 2" key="1">
    <citation type="submission" date="2013-09" db="EMBL/GenBank/DDBJ databases">
        <title>Corchorus capsularis genome sequencing.</title>
        <authorList>
            <person name="Alam M."/>
            <person name="Haque M.S."/>
            <person name="Islam M.S."/>
            <person name="Emdad E.M."/>
            <person name="Islam M.M."/>
            <person name="Ahmed B."/>
            <person name="Halim A."/>
            <person name="Hossen Q.M.M."/>
            <person name="Hossain M.Z."/>
            <person name="Ahmed R."/>
            <person name="Khan M.M."/>
            <person name="Islam R."/>
            <person name="Rashid M.M."/>
            <person name="Khan S.A."/>
            <person name="Rahman M.S."/>
            <person name="Alam M."/>
        </authorList>
    </citation>
    <scope>NUCLEOTIDE SEQUENCE [LARGE SCALE GENOMIC DNA]</scope>
    <source>
        <strain evidence="2">cv. CVL-1</strain>
        <tissue evidence="1">Whole seedling</tissue>
    </source>
</reference>
<dbReference type="Proteomes" id="UP000188268">
    <property type="component" value="Unassembled WGS sequence"/>
</dbReference>
<keyword evidence="2" id="KW-1185">Reference proteome</keyword>
<evidence type="ECO:0000313" key="2">
    <source>
        <dbReference type="Proteomes" id="UP000188268"/>
    </source>
</evidence>
<organism evidence="1 2">
    <name type="scientific">Corchorus capsularis</name>
    <name type="common">Jute</name>
    <dbReference type="NCBI Taxonomy" id="210143"/>
    <lineage>
        <taxon>Eukaryota</taxon>
        <taxon>Viridiplantae</taxon>
        <taxon>Streptophyta</taxon>
        <taxon>Embryophyta</taxon>
        <taxon>Tracheophyta</taxon>
        <taxon>Spermatophyta</taxon>
        <taxon>Magnoliopsida</taxon>
        <taxon>eudicotyledons</taxon>
        <taxon>Gunneridae</taxon>
        <taxon>Pentapetalae</taxon>
        <taxon>rosids</taxon>
        <taxon>malvids</taxon>
        <taxon>Malvales</taxon>
        <taxon>Malvaceae</taxon>
        <taxon>Grewioideae</taxon>
        <taxon>Apeibeae</taxon>
        <taxon>Corchorus</taxon>
    </lineage>
</organism>
<feature type="non-terminal residue" evidence="1">
    <location>
        <position position="1"/>
    </location>
</feature>
<gene>
    <name evidence="1" type="ORF">CCACVL1_02248</name>
</gene>
<accession>A0A1R3K9R6</accession>
<dbReference type="AlphaFoldDB" id="A0A1R3K9R6"/>
<comment type="caution">
    <text evidence="1">The sequence shown here is derived from an EMBL/GenBank/DDBJ whole genome shotgun (WGS) entry which is preliminary data.</text>
</comment>
<dbReference type="Gramene" id="OMP03837">
    <property type="protein sequence ID" value="OMP03837"/>
    <property type="gene ID" value="CCACVL1_02248"/>
</dbReference>
<proteinExistence type="predicted"/>
<dbReference type="EMBL" id="AWWV01005924">
    <property type="protein sequence ID" value="OMP03837.1"/>
    <property type="molecule type" value="Genomic_DNA"/>
</dbReference>
<sequence length="20" mass="2361">VDKSIKLPVDCFQRILTRTK</sequence>
<name>A0A1R3K9R6_COCAP</name>
<evidence type="ECO:0000313" key="1">
    <source>
        <dbReference type="EMBL" id="OMP03837.1"/>
    </source>
</evidence>